<keyword evidence="5" id="KW-0597">Phosphoprotein</keyword>
<evidence type="ECO:0000256" key="12">
    <source>
        <dbReference type="SAM" id="Phobius"/>
    </source>
</evidence>
<evidence type="ECO:0000256" key="6">
    <source>
        <dbReference type="ARBA" id="ARBA00022679"/>
    </source>
</evidence>
<proteinExistence type="predicted"/>
<feature type="transmembrane region" description="Helical" evidence="12">
    <location>
        <begin position="218"/>
        <end position="240"/>
    </location>
</feature>
<evidence type="ECO:0000256" key="2">
    <source>
        <dbReference type="ARBA" id="ARBA00004651"/>
    </source>
</evidence>
<dbReference type="GO" id="GO:0005886">
    <property type="term" value="C:plasma membrane"/>
    <property type="evidence" value="ECO:0007669"/>
    <property type="project" value="UniProtKB-SubCell"/>
</dbReference>
<keyword evidence="15" id="KW-1185">Reference proteome</keyword>
<protein>
    <recommendedName>
        <fullName evidence="3">histidine kinase</fullName>
        <ecNumber evidence="3">2.7.13.3</ecNumber>
    </recommendedName>
</protein>
<comment type="subcellular location">
    <subcellularLocation>
        <location evidence="2">Cell membrane</location>
        <topology evidence="2">Multi-pass membrane protein</topology>
    </subcellularLocation>
</comment>
<dbReference type="InterPro" id="IPR003660">
    <property type="entry name" value="HAMP_dom"/>
</dbReference>
<dbReference type="CDD" id="cd06225">
    <property type="entry name" value="HAMP"/>
    <property type="match status" value="1"/>
</dbReference>
<dbReference type="PROSITE" id="PS50885">
    <property type="entry name" value="HAMP"/>
    <property type="match status" value="1"/>
</dbReference>
<dbReference type="PANTHER" id="PTHR45528:SF1">
    <property type="entry name" value="SENSOR HISTIDINE KINASE CPXA"/>
    <property type="match status" value="1"/>
</dbReference>
<evidence type="ECO:0000256" key="3">
    <source>
        <dbReference type="ARBA" id="ARBA00012438"/>
    </source>
</evidence>
<dbReference type="GO" id="GO:0004673">
    <property type="term" value="F:protein histidine kinase activity"/>
    <property type="evidence" value="ECO:0007669"/>
    <property type="project" value="UniProtKB-EC"/>
</dbReference>
<dbReference type="SUPFAM" id="SSF158472">
    <property type="entry name" value="HAMP domain-like"/>
    <property type="match status" value="1"/>
</dbReference>
<evidence type="ECO:0000256" key="9">
    <source>
        <dbReference type="ARBA" id="ARBA00022840"/>
    </source>
</evidence>
<keyword evidence="8" id="KW-0418">Kinase</keyword>
<dbReference type="AlphaFoldDB" id="A0A1Z4JHE8"/>
<sequence length="300" mass="33397">MILKKLKLGAKFNVLLAAAFLIGLLLSSLALSQVLENRARGEVTTKALILIQSMNSVRDYTSTKIQPLLKSRLETEPTFIAETVPAYSANEVFQRFRENNEYKDFFYKEATLNPTNPRDKADVFEASLVERFQKEPNTKEISGFRDLPGGQVYYIARPLSVSKQSCLECHSTPDKAPKSQIATYGDAGGFGWNLNEIVATQIIAVPAGEVINNAWRSLLTVMAILTAVFIALALLINTLLRRSVIRPIRRISNAAEAVSMGQMDMEFEQDTQDEIGALAAAFNRMKSSLEISMNLLNKRK</sequence>
<keyword evidence="7" id="KW-0547">Nucleotide-binding</keyword>
<name>A0A1Z4JHE8_LEPBY</name>
<organism evidence="14 15">
    <name type="scientific">Leptolyngbya boryana NIES-2135</name>
    <dbReference type="NCBI Taxonomy" id="1973484"/>
    <lineage>
        <taxon>Bacteria</taxon>
        <taxon>Bacillati</taxon>
        <taxon>Cyanobacteriota</taxon>
        <taxon>Cyanophyceae</taxon>
        <taxon>Leptolyngbyales</taxon>
        <taxon>Leptolyngbyaceae</taxon>
        <taxon>Leptolyngbya group</taxon>
        <taxon>Leptolyngbya</taxon>
    </lineage>
</organism>
<keyword evidence="11 12" id="KW-0472">Membrane</keyword>
<dbReference type="EMBL" id="AP018203">
    <property type="protein sequence ID" value="BAY56192.1"/>
    <property type="molecule type" value="Genomic_DNA"/>
</dbReference>
<dbReference type="InterPro" id="IPR050398">
    <property type="entry name" value="HssS/ArlS-like"/>
</dbReference>
<evidence type="ECO:0000256" key="7">
    <source>
        <dbReference type="ARBA" id="ARBA00022741"/>
    </source>
</evidence>
<gene>
    <name evidence="14" type="ORF">NIES2135_30220</name>
</gene>
<dbReference type="SMART" id="SM00304">
    <property type="entry name" value="HAMP"/>
    <property type="match status" value="1"/>
</dbReference>
<dbReference type="Pfam" id="PF11845">
    <property type="entry name" value="Tll0287-like"/>
    <property type="match status" value="1"/>
</dbReference>
<keyword evidence="4" id="KW-1003">Cell membrane</keyword>
<keyword evidence="12" id="KW-1133">Transmembrane helix</keyword>
<evidence type="ECO:0000256" key="5">
    <source>
        <dbReference type="ARBA" id="ARBA00022553"/>
    </source>
</evidence>
<dbReference type="Proteomes" id="UP000217895">
    <property type="component" value="Chromosome"/>
</dbReference>
<evidence type="ECO:0000256" key="1">
    <source>
        <dbReference type="ARBA" id="ARBA00000085"/>
    </source>
</evidence>
<keyword evidence="12" id="KW-0812">Transmembrane</keyword>
<evidence type="ECO:0000256" key="11">
    <source>
        <dbReference type="ARBA" id="ARBA00023136"/>
    </source>
</evidence>
<evidence type="ECO:0000259" key="13">
    <source>
        <dbReference type="PROSITE" id="PS50885"/>
    </source>
</evidence>
<dbReference type="GO" id="GO:0005524">
    <property type="term" value="F:ATP binding"/>
    <property type="evidence" value="ECO:0007669"/>
    <property type="project" value="UniProtKB-KW"/>
</dbReference>
<evidence type="ECO:0000256" key="4">
    <source>
        <dbReference type="ARBA" id="ARBA00022475"/>
    </source>
</evidence>
<dbReference type="EC" id="2.7.13.3" evidence="3"/>
<dbReference type="InterPro" id="IPR021796">
    <property type="entry name" value="Tll0287-like_dom"/>
</dbReference>
<feature type="domain" description="HAMP" evidence="13">
    <location>
        <begin position="242"/>
        <end position="294"/>
    </location>
</feature>
<dbReference type="PANTHER" id="PTHR45528">
    <property type="entry name" value="SENSOR HISTIDINE KINASE CPXA"/>
    <property type="match status" value="1"/>
</dbReference>
<dbReference type="Pfam" id="PF00672">
    <property type="entry name" value="HAMP"/>
    <property type="match status" value="1"/>
</dbReference>
<dbReference type="GO" id="GO:0000160">
    <property type="term" value="P:phosphorelay signal transduction system"/>
    <property type="evidence" value="ECO:0007669"/>
    <property type="project" value="UniProtKB-KW"/>
</dbReference>
<dbReference type="Gene3D" id="6.10.340.10">
    <property type="match status" value="1"/>
</dbReference>
<accession>A0A1Z4JHE8</accession>
<evidence type="ECO:0000313" key="14">
    <source>
        <dbReference type="EMBL" id="BAY56192.1"/>
    </source>
</evidence>
<reference evidence="14 15" key="1">
    <citation type="submission" date="2017-06" db="EMBL/GenBank/DDBJ databases">
        <title>Genome sequencing of cyanobaciteial culture collection at National Institute for Environmental Studies (NIES).</title>
        <authorList>
            <person name="Hirose Y."/>
            <person name="Shimura Y."/>
            <person name="Fujisawa T."/>
            <person name="Nakamura Y."/>
            <person name="Kawachi M."/>
        </authorList>
    </citation>
    <scope>NUCLEOTIDE SEQUENCE [LARGE SCALE GENOMIC DNA]</scope>
    <source>
        <strain evidence="14 15">NIES-2135</strain>
    </source>
</reference>
<keyword evidence="9" id="KW-0067">ATP-binding</keyword>
<evidence type="ECO:0000256" key="8">
    <source>
        <dbReference type="ARBA" id="ARBA00022777"/>
    </source>
</evidence>
<keyword evidence="10" id="KW-0902">Two-component regulatory system</keyword>
<evidence type="ECO:0000256" key="10">
    <source>
        <dbReference type="ARBA" id="ARBA00023012"/>
    </source>
</evidence>
<keyword evidence="6" id="KW-0808">Transferase</keyword>
<comment type="catalytic activity">
    <reaction evidence="1">
        <text>ATP + protein L-histidine = ADP + protein N-phospho-L-histidine.</text>
        <dbReference type="EC" id="2.7.13.3"/>
    </reaction>
</comment>
<evidence type="ECO:0000313" key="15">
    <source>
        <dbReference type="Proteomes" id="UP000217895"/>
    </source>
</evidence>